<dbReference type="InterPro" id="IPR008007">
    <property type="entry name" value="Peptidase_M42"/>
</dbReference>
<feature type="binding site" evidence="8">
    <location>
        <position position="343"/>
    </location>
    <ligand>
        <name>Zn(2+)</name>
        <dbReference type="ChEBI" id="CHEBI:29105"/>
        <label>2</label>
    </ligand>
</feature>
<dbReference type="InterPro" id="IPR011650">
    <property type="entry name" value="Peptidase_M20_dimer"/>
</dbReference>
<dbReference type="RefSeq" id="WP_031577885.1">
    <property type="nucleotide sequence ID" value="NZ_FNDZ01000002.1"/>
</dbReference>
<keyword evidence="6" id="KW-0482">Metalloprotease</keyword>
<comment type="similarity">
    <text evidence="7">Belongs to the peptidase M42 family.</text>
</comment>
<name>A0A1G8KJN9_9CLOT</name>
<comment type="cofactor">
    <cofactor evidence="1">
        <name>Zn(2+)</name>
        <dbReference type="ChEBI" id="CHEBI:29105"/>
    </cofactor>
</comment>
<sequence>MNKERLLERFLKYVRIDSPTKEERDFALVLMEELTALGLEVTMDDAGEKTGSNSGNLIAKLSGDKERRSILFSAHMDTVSPGRGIKPVIKDGTIWSDGTTILGGDDKAGIAAVMEALTVLKEEGLPHGDIEVIFTIFEEGGLFGAKNLNYSNLKSKLGFVLDSGGDPGDIIVQGPAQNKIDVTFIGREAHAGVAPEQGISAVMMAAEAISNMKLLRIDEETTANIGAILGGGPTNIVTKEVKFFAEARSLSDEKLKVQSDHMVACCVEAAKKFGGEVLTSVENAYGAFSIPVDHEAVKMVEEACKELSIKTRTTTSGGGSDTNILNQNGIYAVNLGIGERKPHTLEEHLHIKDLEDTARIVLELMKKA</sequence>
<dbReference type="PIRSF" id="PIRSF001123">
    <property type="entry name" value="PepA_GA"/>
    <property type="match status" value="1"/>
</dbReference>
<evidence type="ECO:0000256" key="7">
    <source>
        <dbReference type="PIRNR" id="PIRNR001123"/>
    </source>
</evidence>
<dbReference type="GO" id="GO:0006508">
    <property type="term" value="P:proteolysis"/>
    <property type="evidence" value="ECO:0007669"/>
    <property type="project" value="UniProtKB-KW"/>
</dbReference>
<dbReference type="Pfam" id="PF01546">
    <property type="entry name" value="Peptidase_M20"/>
    <property type="match status" value="1"/>
</dbReference>
<dbReference type="Pfam" id="PF07687">
    <property type="entry name" value="M20_dimer"/>
    <property type="match status" value="1"/>
</dbReference>
<dbReference type="Gene3D" id="3.30.70.360">
    <property type="match status" value="1"/>
</dbReference>
<proteinExistence type="inferred from homology"/>
<evidence type="ECO:0000256" key="1">
    <source>
        <dbReference type="ARBA" id="ARBA00001947"/>
    </source>
</evidence>
<dbReference type="InterPro" id="IPR010162">
    <property type="entry name" value="PepT-like"/>
</dbReference>
<dbReference type="NCBIfam" id="TIGR01883">
    <property type="entry name" value="PepT-like"/>
    <property type="match status" value="1"/>
</dbReference>
<evidence type="ECO:0000256" key="8">
    <source>
        <dbReference type="PIRSR" id="PIRSR001123-2"/>
    </source>
</evidence>
<evidence type="ECO:0000256" key="2">
    <source>
        <dbReference type="ARBA" id="ARBA00022670"/>
    </source>
</evidence>
<dbReference type="SUPFAM" id="SSF55031">
    <property type="entry name" value="Bacterial exopeptidase dimerisation domain"/>
    <property type="match status" value="1"/>
</dbReference>
<protein>
    <submittedName>
        <fullName evidence="10">Tripeptide aminopeptidase</fullName>
    </submittedName>
</protein>
<reference evidence="10 11" key="1">
    <citation type="submission" date="2016-10" db="EMBL/GenBank/DDBJ databases">
        <authorList>
            <person name="de Groot N.N."/>
        </authorList>
    </citation>
    <scope>NUCLEOTIDE SEQUENCE [LARGE SCALE GENOMIC DNA]</scope>
    <source>
        <strain evidence="10 11">CGMCC 1.5058</strain>
    </source>
</reference>
<dbReference type="PROSITE" id="PS00758">
    <property type="entry name" value="ARGE_DAPE_CPG2_1"/>
    <property type="match status" value="1"/>
</dbReference>
<evidence type="ECO:0000256" key="4">
    <source>
        <dbReference type="ARBA" id="ARBA00022801"/>
    </source>
</evidence>
<evidence type="ECO:0000313" key="10">
    <source>
        <dbReference type="EMBL" id="SDI43609.1"/>
    </source>
</evidence>
<dbReference type="PANTHER" id="PTHR42994">
    <property type="entry name" value="PEPTIDASE T"/>
    <property type="match status" value="1"/>
</dbReference>
<dbReference type="AlphaFoldDB" id="A0A1G8KJN9"/>
<dbReference type="PANTHER" id="PTHR42994:SF2">
    <property type="entry name" value="PEPTIDASE"/>
    <property type="match status" value="1"/>
</dbReference>
<dbReference type="Gene3D" id="3.40.630.10">
    <property type="entry name" value="Zn peptidases"/>
    <property type="match status" value="1"/>
</dbReference>
<evidence type="ECO:0000313" key="11">
    <source>
        <dbReference type="Proteomes" id="UP000183255"/>
    </source>
</evidence>
<keyword evidence="10" id="KW-0031">Aminopeptidase</keyword>
<keyword evidence="3 8" id="KW-0479">Metal-binding</keyword>
<evidence type="ECO:0000256" key="5">
    <source>
        <dbReference type="ARBA" id="ARBA00022833"/>
    </source>
</evidence>
<evidence type="ECO:0000259" key="9">
    <source>
        <dbReference type="Pfam" id="PF07687"/>
    </source>
</evidence>
<gene>
    <name evidence="10" type="ORF">SAMN05421804_102340</name>
</gene>
<dbReference type="InterPro" id="IPR002933">
    <property type="entry name" value="Peptidase_M20"/>
</dbReference>
<keyword evidence="5" id="KW-0862">Zinc</keyword>
<evidence type="ECO:0000256" key="3">
    <source>
        <dbReference type="ARBA" id="ARBA00022723"/>
    </source>
</evidence>
<dbReference type="Proteomes" id="UP000183255">
    <property type="component" value="Unassembled WGS sequence"/>
</dbReference>
<keyword evidence="2" id="KW-0645">Protease</keyword>
<dbReference type="EMBL" id="FNDZ01000002">
    <property type="protein sequence ID" value="SDI43609.1"/>
    <property type="molecule type" value="Genomic_DNA"/>
</dbReference>
<organism evidence="10 11">
    <name type="scientific">Proteiniclasticum ruminis</name>
    <dbReference type="NCBI Taxonomy" id="398199"/>
    <lineage>
        <taxon>Bacteria</taxon>
        <taxon>Bacillati</taxon>
        <taxon>Bacillota</taxon>
        <taxon>Clostridia</taxon>
        <taxon>Eubacteriales</taxon>
        <taxon>Clostridiaceae</taxon>
        <taxon>Proteiniclasticum</taxon>
    </lineage>
</organism>
<accession>A0A1G8KJN9</accession>
<dbReference type="GO" id="GO:0008237">
    <property type="term" value="F:metallopeptidase activity"/>
    <property type="evidence" value="ECO:0007669"/>
    <property type="project" value="UniProtKB-KW"/>
</dbReference>
<evidence type="ECO:0000256" key="6">
    <source>
        <dbReference type="ARBA" id="ARBA00023049"/>
    </source>
</evidence>
<keyword evidence="4" id="KW-0378">Hydrolase</keyword>
<dbReference type="InterPro" id="IPR036264">
    <property type="entry name" value="Bact_exopeptidase_dim_dom"/>
</dbReference>
<feature type="domain" description="Peptidase M20 dimerisation" evidence="9">
    <location>
        <begin position="181"/>
        <end position="271"/>
    </location>
</feature>
<dbReference type="GO" id="GO:0004177">
    <property type="term" value="F:aminopeptidase activity"/>
    <property type="evidence" value="ECO:0007669"/>
    <property type="project" value="UniProtKB-UniRule"/>
</dbReference>
<dbReference type="InterPro" id="IPR001261">
    <property type="entry name" value="ArgE/DapE_CS"/>
</dbReference>
<dbReference type="GO" id="GO:0046872">
    <property type="term" value="F:metal ion binding"/>
    <property type="evidence" value="ECO:0007669"/>
    <property type="project" value="UniProtKB-UniRule"/>
</dbReference>
<comment type="cofactor">
    <cofactor evidence="8">
        <name>a divalent metal cation</name>
        <dbReference type="ChEBI" id="CHEBI:60240"/>
    </cofactor>
    <text evidence="8">Binds 2 divalent metal cations per subunit.</text>
</comment>
<dbReference type="SUPFAM" id="SSF53187">
    <property type="entry name" value="Zn-dependent exopeptidases"/>
    <property type="match status" value="1"/>
</dbReference>